<dbReference type="EMBL" id="HE663493">
    <property type="protein sequence ID" value="CCG09437.1"/>
    <property type="molecule type" value="Genomic_DNA"/>
</dbReference>
<dbReference type="InterPro" id="IPR001753">
    <property type="entry name" value="Enoyl-CoA_hydra/iso"/>
</dbReference>
<dbReference type="eggNOG" id="COG1024">
    <property type="taxonomic scope" value="Bacteria"/>
</dbReference>
<evidence type="ECO:0000256" key="5">
    <source>
        <dbReference type="ARBA" id="ARBA00023027"/>
    </source>
</evidence>
<feature type="domain" description="3-hydroxyacyl-CoA dehydrogenase NAD binding" evidence="10">
    <location>
        <begin position="296"/>
        <end position="479"/>
    </location>
</feature>
<keyword evidence="3" id="KW-0442">Lipid degradation</keyword>
<feature type="region of interest" description="Disordered" evidence="8">
    <location>
        <begin position="230"/>
        <end position="288"/>
    </location>
</feature>
<dbReference type="eggNOG" id="COG1250">
    <property type="taxonomic scope" value="Bacteria"/>
</dbReference>
<feature type="compositionally biased region" description="Basic residues" evidence="8">
    <location>
        <begin position="238"/>
        <end position="257"/>
    </location>
</feature>
<dbReference type="InterPro" id="IPR029045">
    <property type="entry name" value="ClpP/crotonase-like_dom_sf"/>
</dbReference>
<keyword evidence="4 11" id="KW-0560">Oxidoreductase</keyword>
<dbReference type="InterPro" id="IPR006108">
    <property type="entry name" value="3HC_DH_C"/>
</dbReference>
<dbReference type="AlphaFoldDB" id="H6SPB2"/>
<name>H6SPB2_PARPM</name>
<dbReference type="Pfam" id="PF00725">
    <property type="entry name" value="3HCDH"/>
    <property type="match status" value="2"/>
</dbReference>
<dbReference type="GO" id="GO:0006635">
    <property type="term" value="P:fatty acid beta-oxidation"/>
    <property type="evidence" value="ECO:0007669"/>
    <property type="project" value="UniProtKB-UniPathway"/>
</dbReference>
<keyword evidence="5" id="KW-0520">NAD</keyword>
<evidence type="ECO:0000256" key="6">
    <source>
        <dbReference type="ARBA" id="ARBA00023098"/>
    </source>
</evidence>
<dbReference type="PANTHER" id="PTHR48075:SF7">
    <property type="entry name" value="3-HYDROXYACYL-COA DEHYDROGENASE-RELATED"/>
    <property type="match status" value="1"/>
</dbReference>
<reference evidence="11 12" key="1">
    <citation type="submission" date="2012-02" db="EMBL/GenBank/DDBJ databases">
        <title>Shotgun genome sequence of Phaeospirillum photometricum DSM 122.</title>
        <authorList>
            <person name="Duquesne K."/>
            <person name="Sturgis J."/>
        </authorList>
    </citation>
    <scope>NUCLEOTIDE SEQUENCE [LARGE SCALE GENOMIC DNA]</scope>
    <source>
        <strain evidence="12">DSM122</strain>
    </source>
</reference>
<dbReference type="CDD" id="cd06558">
    <property type="entry name" value="crotonase-like"/>
    <property type="match status" value="1"/>
</dbReference>
<organism evidence="11 12">
    <name type="scientific">Pararhodospirillum photometricum DSM 122</name>
    <dbReference type="NCBI Taxonomy" id="1150469"/>
    <lineage>
        <taxon>Bacteria</taxon>
        <taxon>Pseudomonadati</taxon>
        <taxon>Pseudomonadota</taxon>
        <taxon>Alphaproteobacteria</taxon>
        <taxon>Rhodospirillales</taxon>
        <taxon>Rhodospirillaceae</taxon>
        <taxon>Pararhodospirillum</taxon>
    </lineage>
</organism>
<feature type="domain" description="3-hydroxyacyl-CoA dehydrogenase C-terminal" evidence="9">
    <location>
        <begin position="634"/>
        <end position="687"/>
    </location>
</feature>
<dbReference type="InterPro" id="IPR036291">
    <property type="entry name" value="NAD(P)-bd_dom_sf"/>
</dbReference>
<dbReference type="Proteomes" id="UP000033220">
    <property type="component" value="Chromosome DSM 122"/>
</dbReference>
<feature type="compositionally biased region" description="Gly residues" evidence="8">
    <location>
        <begin position="168"/>
        <end position="178"/>
    </location>
</feature>
<dbReference type="GO" id="GO:0070403">
    <property type="term" value="F:NAD+ binding"/>
    <property type="evidence" value="ECO:0007669"/>
    <property type="project" value="InterPro"/>
</dbReference>
<evidence type="ECO:0000256" key="4">
    <source>
        <dbReference type="ARBA" id="ARBA00023002"/>
    </source>
</evidence>
<keyword evidence="12" id="KW-1185">Reference proteome</keyword>
<dbReference type="InterPro" id="IPR006176">
    <property type="entry name" value="3-OHacyl-CoA_DH_NAD-bd"/>
</dbReference>
<dbReference type="HOGENOM" id="CLU_010448_0_0_5"/>
<evidence type="ECO:0000256" key="7">
    <source>
        <dbReference type="ARBA" id="ARBA00049556"/>
    </source>
</evidence>
<feature type="region of interest" description="Disordered" evidence="8">
    <location>
        <begin position="99"/>
        <end position="121"/>
    </location>
</feature>
<feature type="compositionally biased region" description="Basic residues" evidence="8">
    <location>
        <begin position="276"/>
        <end position="285"/>
    </location>
</feature>
<feature type="region of interest" description="Disordered" evidence="8">
    <location>
        <begin position="31"/>
        <end position="69"/>
    </location>
</feature>
<evidence type="ECO:0000313" key="11">
    <source>
        <dbReference type="EMBL" id="CCG09437.1"/>
    </source>
</evidence>
<dbReference type="Gene3D" id="3.40.50.720">
    <property type="entry name" value="NAD(P)-binding Rossmann-like Domain"/>
    <property type="match status" value="1"/>
</dbReference>
<evidence type="ECO:0000259" key="10">
    <source>
        <dbReference type="Pfam" id="PF02737"/>
    </source>
</evidence>
<keyword evidence="6" id="KW-0443">Lipid metabolism</keyword>
<dbReference type="Gene3D" id="1.10.1040.50">
    <property type="match status" value="1"/>
</dbReference>
<dbReference type="Pfam" id="PF02737">
    <property type="entry name" value="3HCDH_N"/>
    <property type="match status" value="1"/>
</dbReference>
<proteinExistence type="predicted"/>
<evidence type="ECO:0000256" key="8">
    <source>
        <dbReference type="SAM" id="MobiDB-lite"/>
    </source>
</evidence>
<dbReference type="SUPFAM" id="SSF51735">
    <property type="entry name" value="NAD(P)-binding Rossmann-fold domains"/>
    <property type="match status" value="1"/>
</dbReference>
<feature type="region of interest" description="Disordered" evidence="8">
    <location>
        <begin position="163"/>
        <end position="203"/>
    </location>
</feature>
<dbReference type="SUPFAM" id="SSF48179">
    <property type="entry name" value="6-phosphogluconate dehydrogenase C-terminal domain-like"/>
    <property type="match status" value="2"/>
</dbReference>
<evidence type="ECO:0000256" key="2">
    <source>
        <dbReference type="ARBA" id="ARBA00022832"/>
    </source>
</evidence>
<dbReference type="Pfam" id="PF00378">
    <property type="entry name" value="ECH_1"/>
    <property type="match status" value="1"/>
</dbReference>
<evidence type="ECO:0000313" key="12">
    <source>
        <dbReference type="Proteomes" id="UP000033220"/>
    </source>
</evidence>
<dbReference type="PATRIC" id="fig|1150469.3.peg.3181"/>
<protein>
    <submittedName>
        <fullName evidence="11">3-hydroxyacyl-CoA dehydrogenase</fullName>
        <ecNumber evidence="11">1.1.1.35</ecNumber>
    </submittedName>
</protein>
<dbReference type="UniPathway" id="UPA00659"/>
<sequence length="1063" mass="114448">MRLVHDLGSRGGRRHRAGRGRGICLRWGREHDPGAHDGLQPPAQSGFRRPDAQRLHGHGRYRRGGGGALVHLPRRPGGLCPALAPARLRCRRCRKLRRRDRDHHRAQGTGRGRWLSAPRDHLGGTGQLAARLQGRGRGDGRHLLAPDRRRGCRSGVLRGLRPDAWPGDFGGGQGGGGVRLRPRDHGHWPGRRHPQGPGAGRDRCCRPGCGRTQRGFCQPGPGLYARSQAVVRSGEPGRRRHCPGPSPGRHRRAHRRQSGQLAQAREGSLRPGDPVHRRRPGHRHHLGGDVMSDIRKVAVLGAGVMGAGIAAHVANAGVPVLLLDIVPPGAENRNALAEGALARMQKADPAPFMSKAAAALVTPGNIEDHLEQLADVDWIVEAVVERLDVKQALYARLEAVRKPGSVVSSNTSTLPLATLTEGLPPSFARDFLITHFFNPPRYMRLLEVVSGPATRPEAVEAVSRFADVRLGKSVVPCKDRPGFIANRLGVFWLQAAVVEAFERGLAVEDVDAIIGKPMGIPKTGVFGLLDLVGLDLMPHVNASLAAALPSEDAFHTFNKPLPIVERLIAEGYTGRKGKGGFYRINREAGKRKEALDLTTGTYRPARKADVPALGETRRSVGALLAHPSAHGQYAWRVMGLTLAYAAALLGDAADDVAAIDEAMRLGYNWKFGPFELIDQIGPDVLAQRLAAEGLAVPPALTLAQGRTFYRDHEGRRQRLGLEGVYHDLVRPEGVLLLQDIKRASKPILKNGSAALWDIGDGVACFEFTSKMNSIDPDIMDLLGKTLRRVKKDFKALVIHNEGSNFSVGANLGLAVFAANIAAWGEIESMVSQGQETYRALKYAPFPVVGAPSGMALGGGCEILLHCDAVQAHAETYMGLVEVGVGLVPAWGGCTEMLHRWSSLGRLPKGPMPAVGKVFEILSTATVAKSAAQAQELLFLRPGDGITMNRDRLLADAKARALALVEGYTPPERPTYTLPGPAAHTAMMMAVGSFRRLGKATPYDEVVSGALAGVLSGGATDVTEPLDEDALLTLERDHFMTLARTPGTLARIETMLLTGKPLRN</sequence>
<comment type="pathway">
    <text evidence="1">Lipid metabolism; fatty acid beta-oxidation.</text>
</comment>
<dbReference type="PANTHER" id="PTHR48075">
    <property type="entry name" value="3-HYDROXYACYL-COA DEHYDROGENASE FAMILY PROTEIN"/>
    <property type="match status" value="1"/>
</dbReference>
<dbReference type="EC" id="1.1.1.35" evidence="11"/>
<dbReference type="GO" id="GO:0003857">
    <property type="term" value="F:(3S)-3-hydroxyacyl-CoA dehydrogenase (NAD+) activity"/>
    <property type="evidence" value="ECO:0007669"/>
    <property type="project" value="UniProtKB-EC"/>
</dbReference>
<evidence type="ECO:0000256" key="1">
    <source>
        <dbReference type="ARBA" id="ARBA00005005"/>
    </source>
</evidence>
<feature type="domain" description="3-hydroxyacyl-CoA dehydrogenase C-terminal" evidence="9">
    <location>
        <begin position="482"/>
        <end position="583"/>
    </location>
</feature>
<accession>H6SPB2</accession>
<comment type="catalytic activity">
    <reaction evidence="7">
        <text>a (3S)-3-hydroxyacyl-CoA + NAD(+) = a 3-oxoacyl-CoA + NADH + H(+)</text>
        <dbReference type="Rhea" id="RHEA:22432"/>
        <dbReference type="ChEBI" id="CHEBI:15378"/>
        <dbReference type="ChEBI" id="CHEBI:57318"/>
        <dbReference type="ChEBI" id="CHEBI:57540"/>
        <dbReference type="ChEBI" id="CHEBI:57945"/>
        <dbReference type="ChEBI" id="CHEBI:90726"/>
        <dbReference type="EC" id="1.1.1.35"/>
    </reaction>
</comment>
<dbReference type="InterPro" id="IPR008927">
    <property type="entry name" value="6-PGluconate_DH-like_C_sf"/>
</dbReference>
<evidence type="ECO:0000259" key="9">
    <source>
        <dbReference type="Pfam" id="PF00725"/>
    </source>
</evidence>
<dbReference type="Gene3D" id="3.90.226.10">
    <property type="entry name" value="2-enoyl-CoA Hydratase, Chain A, domain 1"/>
    <property type="match status" value="1"/>
</dbReference>
<gene>
    <name evidence="11" type="ORF">RSPPHO_02811</name>
</gene>
<dbReference type="SUPFAM" id="SSF52096">
    <property type="entry name" value="ClpP/crotonase"/>
    <property type="match status" value="1"/>
</dbReference>
<dbReference type="STRING" id="1150469.RSPPHO_02811"/>
<keyword evidence="2" id="KW-0276">Fatty acid metabolism</keyword>
<evidence type="ECO:0000256" key="3">
    <source>
        <dbReference type="ARBA" id="ARBA00022963"/>
    </source>
</evidence>
<dbReference type="KEGG" id="rpm:RSPPHO_02811"/>